<keyword evidence="2" id="KW-0547">Nucleotide-binding</keyword>
<keyword evidence="3" id="KW-0227">DNA damage</keyword>
<dbReference type="EMBL" id="JAHZIK010003608">
    <property type="protein sequence ID" value="MBW7462127.1"/>
    <property type="molecule type" value="Genomic_DNA"/>
</dbReference>
<evidence type="ECO:0000256" key="1">
    <source>
        <dbReference type="ARBA" id="ARBA00022722"/>
    </source>
</evidence>
<keyword evidence="8" id="KW-0238">DNA-binding</keyword>
<dbReference type="Pfam" id="PF12705">
    <property type="entry name" value="PDDEXK_1"/>
    <property type="match status" value="1"/>
</dbReference>
<evidence type="ECO:0000256" key="4">
    <source>
        <dbReference type="ARBA" id="ARBA00022801"/>
    </source>
</evidence>
<evidence type="ECO:0000256" key="8">
    <source>
        <dbReference type="ARBA" id="ARBA00023125"/>
    </source>
</evidence>
<sequence length="122" mass="13427">AEQIRAESAIVVEELAMRLQSQILLSSSRHRYVARKLKDIVGQAAVILGEHARRALFQPVGLEIDFGPDGPLPPVTIPLANGRMLEMSGRIDRVDAAQTDEGLLLRVIDYKSGATQLRLEEV</sequence>
<evidence type="ECO:0000256" key="7">
    <source>
        <dbReference type="ARBA" id="ARBA00022840"/>
    </source>
</evidence>
<name>A0ABS7CMD8_9BACL</name>
<dbReference type="Proteomes" id="UP001519887">
    <property type="component" value="Unassembled WGS sequence"/>
</dbReference>
<feature type="domain" description="PD-(D/E)XK endonuclease-like" evidence="10">
    <location>
        <begin position="15"/>
        <end position="116"/>
    </location>
</feature>
<accession>A0ABS7CMD8</accession>
<dbReference type="InterPro" id="IPR038726">
    <property type="entry name" value="PDDEXK_AddAB-type"/>
</dbReference>
<organism evidence="11 12">
    <name type="scientific">Paenibacillus sepulcri</name>
    <dbReference type="NCBI Taxonomy" id="359917"/>
    <lineage>
        <taxon>Bacteria</taxon>
        <taxon>Bacillati</taxon>
        <taxon>Bacillota</taxon>
        <taxon>Bacilli</taxon>
        <taxon>Bacillales</taxon>
        <taxon>Paenibacillaceae</taxon>
        <taxon>Paenibacillus</taxon>
    </lineage>
</organism>
<evidence type="ECO:0000256" key="2">
    <source>
        <dbReference type="ARBA" id="ARBA00022741"/>
    </source>
</evidence>
<keyword evidence="7" id="KW-0067">ATP-binding</keyword>
<keyword evidence="4" id="KW-0378">Hydrolase</keyword>
<dbReference type="PANTHER" id="PTHR30591">
    <property type="entry name" value="RECBCD ENZYME SUBUNIT RECC"/>
    <property type="match status" value="1"/>
</dbReference>
<evidence type="ECO:0000256" key="3">
    <source>
        <dbReference type="ARBA" id="ARBA00022763"/>
    </source>
</evidence>
<comment type="caution">
    <text evidence="11">The sequence shown here is derived from an EMBL/GenBank/DDBJ whole genome shotgun (WGS) entry which is preliminary data.</text>
</comment>
<proteinExistence type="predicted"/>
<feature type="non-terminal residue" evidence="11">
    <location>
        <position position="1"/>
    </location>
</feature>
<evidence type="ECO:0000256" key="6">
    <source>
        <dbReference type="ARBA" id="ARBA00022839"/>
    </source>
</evidence>
<keyword evidence="5" id="KW-0347">Helicase</keyword>
<keyword evidence="12" id="KW-1185">Reference proteome</keyword>
<evidence type="ECO:0000256" key="9">
    <source>
        <dbReference type="ARBA" id="ARBA00023204"/>
    </source>
</evidence>
<evidence type="ECO:0000259" key="10">
    <source>
        <dbReference type="Pfam" id="PF12705"/>
    </source>
</evidence>
<keyword evidence="1" id="KW-0540">Nuclease</keyword>
<evidence type="ECO:0000256" key="5">
    <source>
        <dbReference type="ARBA" id="ARBA00022806"/>
    </source>
</evidence>
<keyword evidence="6" id="KW-0269">Exonuclease</keyword>
<dbReference type="PANTHER" id="PTHR30591:SF1">
    <property type="entry name" value="RECBCD ENZYME SUBUNIT RECC"/>
    <property type="match status" value="1"/>
</dbReference>
<keyword evidence="9" id="KW-0234">DNA repair</keyword>
<gene>
    <name evidence="11" type="ORF">K0U00_49570</name>
</gene>
<protein>
    <submittedName>
        <fullName evidence="11">PD-(D/E)XK nuclease family protein</fullName>
    </submittedName>
</protein>
<reference evidence="11 12" key="1">
    <citation type="submission" date="2021-07" db="EMBL/GenBank/DDBJ databases">
        <title>Paenibacillus radiodurans sp. nov., isolated from the southeastern edge of Tengger Desert.</title>
        <authorList>
            <person name="Zhang G."/>
        </authorList>
    </citation>
    <scope>NUCLEOTIDE SEQUENCE [LARGE SCALE GENOMIC DNA]</scope>
    <source>
        <strain evidence="11 12">CCM 7311</strain>
    </source>
</reference>
<evidence type="ECO:0000313" key="12">
    <source>
        <dbReference type="Proteomes" id="UP001519887"/>
    </source>
</evidence>
<evidence type="ECO:0000313" key="11">
    <source>
        <dbReference type="EMBL" id="MBW7462127.1"/>
    </source>
</evidence>
<feature type="non-terminal residue" evidence="11">
    <location>
        <position position="122"/>
    </location>
</feature>